<accession>A0A2P2J3E5</accession>
<dbReference type="EMBL" id="GGEC01007526">
    <property type="protein sequence ID" value="MBW88009.1"/>
    <property type="molecule type" value="Transcribed_RNA"/>
</dbReference>
<proteinExistence type="predicted"/>
<organism evidence="1">
    <name type="scientific">Rhizophora mucronata</name>
    <name type="common">Asiatic mangrove</name>
    <dbReference type="NCBI Taxonomy" id="61149"/>
    <lineage>
        <taxon>Eukaryota</taxon>
        <taxon>Viridiplantae</taxon>
        <taxon>Streptophyta</taxon>
        <taxon>Embryophyta</taxon>
        <taxon>Tracheophyta</taxon>
        <taxon>Spermatophyta</taxon>
        <taxon>Magnoliopsida</taxon>
        <taxon>eudicotyledons</taxon>
        <taxon>Gunneridae</taxon>
        <taxon>Pentapetalae</taxon>
        <taxon>rosids</taxon>
        <taxon>fabids</taxon>
        <taxon>Malpighiales</taxon>
        <taxon>Rhizophoraceae</taxon>
        <taxon>Rhizophora</taxon>
    </lineage>
</organism>
<evidence type="ECO:0000313" key="1">
    <source>
        <dbReference type="EMBL" id="MBW88009.1"/>
    </source>
</evidence>
<protein>
    <submittedName>
        <fullName evidence="1">Uncharacterized protein</fullName>
    </submittedName>
</protein>
<name>A0A2P2J3E5_RHIMU</name>
<sequence>MLALYIHCLCICDKLAHANLTISNYPSIFI</sequence>
<reference evidence="1" key="1">
    <citation type="submission" date="2018-02" db="EMBL/GenBank/DDBJ databases">
        <title>Rhizophora mucronata_Transcriptome.</title>
        <authorList>
            <person name="Meera S.P."/>
            <person name="Sreeshan A."/>
            <person name="Augustine A."/>
        </authorList>
    </citation>
    <scope>NUCLEOTIDE SEQUENCE</scope>
    <source>
        <tissue evidence="1">Leaf</tissue>
    </source>
</reference>
<dbReference type="AlphaFoldDB" id="A0A2P2J3E5"/>